<proteinExistence type="predicted"/>
<evidence type="ECO:0000313" key="2">
    <source>
        <dbReference type="Proteomes" id="UP000734854"/>
    </source>
</evidence>
<dbReference type="EMBL" id="JACMSC010000085">
    <property type="protein sequence ID" value="KAG6467140.1"/>
    <property type="molecule type" value="Genomic_DNA"/>
</dbReference>
<keyword evidence="2" id="KW-1185">Reference proteome</keyword>
<gene>
    <name evidence="1" type="ORF">ZIOFF_075041</name>
</gene>
<comment type="caution">
    <text evidence="1">The sequence shown here is derived from an EMBL/GenBank/DDBJ whole genome shotgun (WGS) entry which is preliminary data.</text>
</comment>
<name>A0A8J5C4X0_ZINOF</name>
<sequence>MLLLLRAMVGFQALHLKPMKPRTKLKKKKEIIVEMLVARKSNGRRELSRNTICLSVLKLLLKLNCTNLPLGISQANLNCITKTLSGTSSVLEIENILMALEQIAQLEMATGKDKDVVDNSSTIGMRKSLVFHDAYVVCKIFQKSGSGPKIREQYGAPFNEEDYDDDTTTKDSFPLGPKSLDCQTTLFNPITEQAMTSAVIETSSNHDLLEFDGILLDKFLEFLDNSPPRENAHHEVPDLVVPNKTMDETSSIGPEEISTELENIYSHEPNSNNKASGDNLEGTALSSMLLELENDQYLELTDFWFTEDNSPCQSTMLIDELTSMNNNLVPMPDSIPCFSNDGSTSMHYASYVGAEITNGQLQLLYRQKMLEDLPITQMLLNLNLF</sequence>
<protein>
    <submittedName>
        <fullName evidence="1">Uncharacterized protein</fullName>
    </submittedName>
</protein>
<dbReference type="Proteomes" id="UP000734854">
    <property type="component" value="Unassembled WGS sequence"/>
</dbReference>
<evidence type="ECO:0000313" key="1">
    <source>
        <dbReference type="EMBL" id="KAG6467140.1"/>
    </source>
</evidence>
<reference evidence="1 2" key="1">
    <citation type="submission" date="2020-08" db="EMBL/GenBank/DDBJ databases">
        <title>Plant Genome Project.</title>
        <authorList>
            <person name="Zhang R.-G."/>
        </authorList>
    </citation>
    <scope>NUCLEOTIDE SEQUENCE [LARGE SCALE GENOMIC DNA]</scope>
    <source>
        <tissue evidence="1">Rhizome</tissue>
    </source>
</reference>
<accession>A0A8J5C4X0</accession>
<dbReference type="AlphaFoldDB" id="A0A8J5C4X0"/>
<organism evidence="1 2">
    <name type="scientific">Zingiber officinale</name>
    <name type="common">Ginger</name>
    <name type="synonym">Amomum zingiber</name>
    <dbReference type="NCBI Taxonomy" id="94328"/>
    <lineage>
        <taxon>Eukaryota</taxon>
        <taxon>Viridiplantae</taxon>
        <taxon>Streptophyta</taxon>
        <taxon>Embryophyta</taxon>
        <taxon>Tracheophyta</taxon>
        <taxon>Spermatophyta</taxon>
        <taxon>Magnoliopsida</taxon>
        <taxon>Liliopsida</taxon>
        <taxon>Zingiberales</taxon>
        <taxon>Zingiberaceae</taxon>
        <taxon>Zingiber</taxon>
    </lineage>
</organism>